<dbReference type="AlphaFoldDB" id="A0AAV4LKH4"/>
<sequence>MTHTRKSDGSDWLAEQLFWEPKRYQVEFCPQRKEATWNIVTKRLQCSSRLTASTDSWNARCQFIKMRQGIRKKAEVTKNVEKEFNDDDINQSGAFDQRLCTIGTN</sequence>
<organism evidence="1 2">
    <name type="scientific">Collibacillus ludicampi</name>
    <dbReference type="NCBI Taxonomy" id="2771369"/>
    <lineage>
        <taxon>Bacteria</taxon>
        <taxon>Bacillati</taxon>
        <taxon>Bacillota</taxon>
        <taxon>Bacilli</taxon>
        <taxon>Bacillales</taxon>
        <taxon>Alicyclobacillaceae</taxon>
        <taxon>Collibacillus</taxon>
    </lineage>
</organism>
<name>A0AAV4LKH4_9BACL</name>
<evidence type="ECO:0008006" key="3">
    <source>
        <dbReference type="Google" id="ProtNLM"/>
    </source>
</evidence>
<keyword evidence="2" id="KW-1185">Reference proteome</keyword>
<dbReference type="RefSeq" id="WP_282201192.1">
    <property type="nucleotide sequence ID" value="NZ_BOQE01000001.1"/>
</dbReference>
<proteinExistence type="predicted"/>
<gene>
    <name evidence="1" type="ORF">DNHGIG_38530</name>
</gene>
<protein>
    <recommendedName>
        <fullName evidence="3">MADF domain-containing protein</fullName>
    </recommendedName>
</protein>
<comment type="caution">
    <text evidence="1">The sequence shown here is derived from an EMBL/GenBank/DDBJ whole genome shotgun (WGS) entry which is preliminary data.</text>
</comment>
<reference evidence="1" key="1">
    <citation type="journal article" date="2023" name="Int. J. Syst. Evol. Microbiol.">
        <title>Collibacillus ludicampi gen. nov., sp. nov., a new soil bacterium of the family Alicyclobacillaceae.</title>
        <authorList>
            <person name="Jojima T."/>
            <person name="Ioku Y."/>
            <person name="Fukuta Y."/>
            <person name="Shirasaka N."/>
            <person name="Matsumura Y."/>
            <person name="Mori M."/>
        </authorList>
    </citation>
    <scope>NUCLEOTIDE SEQUENCE</scope>
    <source>
        <strain evidence="1">TP075</strain>
    </source>
</reference>
<evidence type="ECO:0000313" key="1">
    <source>
        <dbReference type="EMBL" id="GIM48304.1"/>
    </source>
</evidence>
<dbReference type="Proteomes" id="UP001057291">
    <property type="component" value="Unassembled WGS sequence"/>
</dbReference>
<accession>A0AAV4LKH4</accession>
<dbReference type="EMBL" id="BOQE01000001">
    <property type="protein sequence ID" value="GIM48304.1"/>
    <property type="molecule type" value="Genomic_DNA"/>
</dbReference>
<evidence type="ECO:0000313" key="2">
    <source>
        <dbReference type="Proteomes" id="UP001057291"/>
    </source>
</evidence>